<evidence type="ECO:0000256" key="10">
    <source>
        <dbReference type="ARBA" id="ARBA00023326"/>
    </source>
</evidence>
<keyword evidence="12" id="KW-0732">Signal</keyword>
<dbReference type="AlphaFoldDB" id="A0A8H3IEM6"/>
<dbReference type="GO" id="GO:0008843">
    <property type="term" value="F:endochitinase activity"/>
    <property type="evidence" value="ECO:0007669"/>
    <property type="project" value="UniProtKB-EC"/>
</dbReference>
<keyword evidence="15" id="KW-1185">Reference proteome</keyword>
<organism evidence="14 15">
    <name type="scientific">Gomphillus americanus</name>
    <dbReference type="NCBI Taxonomy" id="1940652"/>
    <lineage>
        <taxon>Eukaryota</taxon>
        <taxon>Fungi</taxon>
        <taxon>Dikarya</taxon>
        <taxon>Ascomycota</taxon>
        <taxon>Pezizomycotina</taxon>
        <taxon>Lecanoromycetes</taxon>
        <taxon>OSLEUM clade</taxon>
        <taxon>Ostropomycetidae</taxon>
        <taxon>Ostropales</taxon>
        <taxon>Graphidaceae</taxon>
        <taxon>Gomphilloideae</taxon>
        <taxon>Gomphillus</taxon>
    </lineage>
</organism>
<evidence type="ECO:0000256" key="2">
    <source>
        <dbReference type="ARBA" id="ARBA00004613"/>
    </source>
</evidence>
<dbReference type="CDD" id="cd06548">
    <property type="entry name" value="GH18_chitinase"/>
    <property type="match status" value="1"/>
</dbReference>
<protein>
    <recommendedName>
        <fullName evidence="4">chitinase</fullName>
        <ecNumber evidence="4">3.2.1.14</ecNumber>
    </recommendedName>
</protein>
<dbReference type="Proteomes" id="UP000664169">
    <property type="component" value="Unassembled WGS sequence"/>
</dbReference>
<dbReference type="InterPro" id="IPR029070">
    <property type="entry name" value="Chitinase_insertion_sf"/>
</dbReference>
<dbReference type="SUPFAM" id="SSF51445">
    <property type="entry name" value="(Trans)glycosidases"/>
    <property type="match status" value="1"/>
</dbReference>
<dbReference type="InterPro" id="IPR001223">
    <property type="entry name" value="Glyco_hydro18_cat"/>
</dbReference>
<dbReference type="SMART" id="SM00636">
    <property type="entry name" value="Glyco_18"/>
    <property type="match status" value="1"/>
</dbReference>
<evidence type="ECO:0000256" key="3">
    <source>
        <dbReference type="ARBA" id="ARBA00008682"/>
    </source>
</evidence>
<feature type="chain" id="PRO_5034832517" description="chitinase" evidence="12">
    <location>
        <begin position="21"/>
        <end position="419"/>
    </location>
</feature>
<feature type="domain" description="GH18" evidence="13">
    <location>
        <begin position="35"/>
        <end position="392"/>
    </location>
</feature>
<dbReference type="InterPro" id="IPR001579">
    <property type="entry name" value="Glyco_hydro_18_chit_AS"/>
</dbReference>
<dbReference type="InterPro" id="IPR017853">
    <property type="entry name" value="GH"/>
</dbReference>
<dbReference type="PROSITE" id="PS51910">
    <property type="entry name" value="GH18_2"/>
    <property type="match status" value="1"/>
</dbReference>
<evidence type="ECO:0000256" key="9">
    <source>
        <dbReference type="ARBA" id="ARBA00023295"/>
    </source>
</evidence>
<sequence length="419" mass="45459">MKSLLGLASLLASLPTFIFAAPMETSGMETRSNKYVNFVYYPNWDIYARNYQPQQLPSNILTHVLYSFANVQSDGSVWSDLQKHYATDSWNDVGNNAYGCIKQLYLLKKQNRNLKTLLSIGGWTYGPNFPAPMATAAGRQQFASTAVTFVKDLGLDGIDIDWEYPASSADAQNFVSLLQTLRSELNTYQASSGSNHLLITAAMPAGPQHYGVLNLAGMNQYLDYFNLMAYDYMGSFSNNSGHQANLYPSKSNPASTDFSTDKAITDYIAAGVPASKIVLGMPLYGRSFDQTTGLGKPFNGIGQGSWEAGVWDFKVLPQAGATEVYDSAAGASYSWDSANQIIVSYDNLHSIQQKTNYIANKGLGGSMFWEASGDRTGSESLMQAAWNALSTAGGIAQSQNTLSYPSSQYANIAAGCPNN</sequence>
<evidence type="ECO:0000313" key="14">
    <source>
        <dbReference type="EMBL" id="CAF9917935.1"/>
    </source>
</evidence>
<dbReference type="OrthoDB" id="76388at2759"/>
<accession>A0A8H3IEM6</accession>
<proteinExistence type="inferred from homology"/>
<evidence type="ECO:0000313" key="15">
    <source>
        <dbReference type="Proteomes" id="UP000664169"/>
    </source>
</evidence>
<reference evidence="14" key="1">
    <citation type="submission" date="2021-03" db="EMBL/GenBank/DDBJ databases">
        <authorList>
            <person name="Tagirdzhanova G."/>
        </authorList>
    </citation>
    <scope>NUCLEOTIDE SEQUENCE</scope>
</reference>
<dbReference type="PROSITE" id="PS01095">
    <property type="entry name" value="GH18_1"/>
    <property type="match status" value="1"/>
</dbReference>
<dbReference type="InterPro" id="IPR011583">
    <property type="entry name" value="Chitinase_II/V-like_cat"/>
</dbReference>
<evidence type="ECO:0000256" key="1">
    <source>
        <dbReference type="ARBA" id="ARBA00000822"/>
    </source>
</evidence>
<evidence type="ECO:0000256" key="12">
    <source>
        <dbReference type="SAM" id="SignalP"/>
    </source>
</evidence>
<evidence type="ECO:0000256" key="8">
    <source>
        <dbReference type="ARBA" id="ARBA00023277"/>
    </source>
</evidence>
<dbReference type="EC" id="3.2.1.14" evidence="4"/>
<keyword evidence="8" id="KW-0119">Carbohydrate metabolism</keyword>
<evidence type="ECO:0000256" key="11">
    <source>
        <dbReference type="RuleBase" id="RU000489"/>
    </source>
</evidence>
<keyword evidence="10" id="KW-0624">Polysaccharide degradation</keyword>
<dbReference type="Gene3D" id="3.20.20.80">
    <property type="entry name" value="Glycosidases"/>
    <property type="match status" value="1"/>
</dbReference>
<evidence type="ECO:0000256" key="4">
    <source>
        <dbReference type="ARBA" id="ARBA00012729"/>
    </source>
</evidence>
<dbReference type="FunFam" id="3.10.50.10:FF:000005">
    <property type="entry name" value="Endochitinase B1"/>
    <property type="match status" value="1"/>
</dbReference>
<evidence type="ECO:0000256" key="5">
    <source>
        <dbReference type="ARBA" id="ARBA00022525"/>
    </source>
</evidence>
<name>A0A8H3IEM6_9LECA</name>
<keyword evidence="5" id="KW-0964">Secreted</keyword>
<keyword evidence="9 11" id="KW-0326">Glycosidase</keyword>
<dbReference type="InterPro" id="IPR050314">
    <property type="entry name" value="Glycosyl_Hydrlase_18"/>
</dbReference>
<gene>
    <name evidence="14" type="ORF">GOMPHAMPRED_001417</name>
</gene>
<dbReference type="GO" id="GO:0000272">
    <property type="term" value="P:polysaccharide catabolic process"/>
    <property type="evidence" value="ECO:0007669"/>
    <property type="project" value="UniProtKB-KW"/>
</dbReference>
<comment type="subcellular location">
    <subcellularLocation>
        <location evidence="2">Secreted</location>
    </subcellularLocation>
</comment>
<dbReference type="EMBL" id="CAJPDQ010000012">
    <property type="protein sequence ID" value="CAF9917935.1"/>
    <property type="molecule type" value="Genomic_DNA"/>
</dbReference>
<dbReference type="PANTHER" id="PTHR11177:SF384">
    <property type="entry name" value="CHITINASE"/>
    <property type="match status" value="1"/>
</dbReference>
<dbReference type="PANTHER" id="PTHR11177">
    <property type="entry name" value="CHITINASE"/>
    <property type="match status" value="1"/>
</dbReference>
<comment type="catalytic activity">
    <reaction evidence="1">
        <text>Random endo-hydrolysis of N-acetyl-beta-D-glucosaminide (1-&gt;4)-beta-linkages in chitin and chitodextrins.</text>
        <dbReference type="EC" id="3.2.1.14"/>
    </reaction>
</comment>
<evidence type="ECO:0000256" key="7">
    <source>
        <dbReference type="ARBA" id="ARBA00023024"/>
    </source>
</evidence>
<dbReference type="SUPFAM" id="SSF54556">
    <property type="entry name" value="Chitinase insertion domain"/>
    <property type="match status" value="1"/>
</dbReference>
<dbReference type="GO" id="GO:0006032">
    <property type="term" value="P:chitin catabolic process"/>
    <property type="evidence" value="ECO:0007669"/>
    <property type="project" value="UniProtKB-KW"/>
</dbReference>
<comment type="similarity">
    <text evidence="3">Belongs to the glycosyl hydrolase 18 family. Chitinase class V subfamily.</text>
</comment>
<evidence type="ECO:0000256" key="6">
    <source>
        <dbReference type="ARBA" id="ARBA00022801"/>
    </source>
</evidence>
<comment type="caution">
    <text evidence="14">The sequence shown here is derived from an EMBL/GenBank/DDBJ whole genome shotgun (WGS) entry which is preliminary data.</text>
</comment>
<keyword evidence="6 11" id="KW-0378">Hydrolase</keyword>
<dbReference type="Gene3D" id="3.10.50.10">
    <property type="match status" value="1"/>
</dbReference>
<evidence type="ECO:0000259" key="13">
    <source>
        <dbReference type="PROSITE" id="PS51910"/>
    </source>
</evidence>
<dbReference type="GO" id="GO:0005576">
    <property type="term" value="C:extracellular region"/>
    <property type="evidence" value="ECO:0007669"/>
    <property type="project" value="UniProtKB-SubCell"/>
</dbReference>
<keyword evidence="7" id="KW-0146">Chitin degradation</keyword>
<feature type="signal peptide" evidence="12">
    <location>
        <begin position="1"/>
        <end position="20"/>
    </location>
</feature>
<dbReference type="GO" id="GO:0008061">
    <property type="term" value="F:chitin binding"/>
    <property type="evidence" value="ECO:0007669"/>
    <property type="project" value="InterPro"/>
</dbReference>
<dbReference type="Pfam" id="PF00704">
    <property type="entry name" value="Glyco_hydro_18"/>
    <property type="match status" value="1"/>
</dbReference>
<dbReference type="FunFam" id="3.20.20.80:FF:000075">
    <property type="entry name" value="Sporulation-specific chitinase"/>
    <property type="match status" value="1"/>
</dbReference>